<sequence length="87" mass="9818">MGACLSNKTKRRTCKNPNGLSNEDSTKKMCLVLNNSNTGTPVNRSKSNRKIALRQPVLQDLMMNKLYASRIQMSVLEKKKTGDELYL</sequence>
<keyword evidence="3" id="KW-1185">Reference proteome</keyword>
<accession>A0A1R2BGZ7</accession>
<feature type="region of interest" description="Disordered" evidence="1">
    <location>
        <begin position="1"/>
        <end position="22"/>
    </location>
</feature>
<name>A0A1R2BGZ7_9CILI</name>
<protein>
    <submittedName>
        <fullName evidence="2">Uncharacterized protein</fullName>
    </submittedName>
</protein>
<organism evidence="2 3">
    <name type="scientific">Stentor coeruleus</name>
    <dbReference type="NCBI Taxonomy" id="5963"/>
    <lineage>
        <taxon>Eukaryota</taxon>
        <taxon>Sar</taxon>
        <taxon>Alveolata</taxon>
        <taxon>Ciliophora</taxon>
        <taxon>Postciliodesmatophora</taxon>
        <taxon>Heterotrichea</taxon>
        <taxon>Heterotrichida</taxon>
        <taxon>Stentoridae</taxon>
        <taxon>Stentor</taxon>
    </lineage>
</organism>
<evidence type="ECO:0000313" key="3">
    <source>
        <dbReference type="Proteomes" id="UP000187209"/>
    </source>
</evidence>
<dbReference type="EMBL" id="MPUH01000654">
    <property type="protein sequence ID" value="OMJ76053.1"/>
    <property type="molecule type" value="Genomic_DNA"/>
</dbReference>
<dbReference type="AlphaFoldDB" id="A0A1R2BGZ7"/>
<evidence type="ECO:0000313" key="2">
    <source>
        <dbReference type="EMBL" id="OMJ76053.1"/>
    </source>
</evidence>
<dbReference type="Proteomes" id="UP000187209">
    <property type="component" value="Unassembled WGS sequence"/>
</dbReference>
<reference evidence="2 3" key="1">
    <citation type="submission" date="2016-11" db="EMBL/GenBank/DDBJ databases">
        <title>The macronuclear genome of Stentor coeruleus: a giant cell with tiny introns.</title>
        <authorList>
            <person name="Slabodnick M."/>
            <person name="Ruby J.G."/>
            <person name="Reiff S.B."/>
            <person name="Swart E.C."/>
            <person name="Gosai S."/>
            <person name="Prabakaran S."/>
            <person name="Witkowska E."/>
            <person name="Larue G.E."/>
            <person name="Fisher S."/>
            <person name="Freeman R.M."/>
            <person name="Gunawardena J."/>
            <person name="Chu W."/>
            <person name="Stover N.A."/>
            <person name="Gregory B.D."/>
            <person name="Nowacki M."/>
            <person name="Derisi J."/>
            <person name="Roy S.W."/>
            <person name="Marshall W.F."/>
            <person name="Sood P."/>
        </authorList>
    </citation>
    <scope>NUCLEOTIDE SEQUENCE [LARGE SCALE GENOMIC DNA]</scope>
    <source>
        <strain evidence="2">WM001</strain>
    </source>
</reference>
<evidence type="ECO:0000256" key="1">
    <source>
        <dbReference type="SAM" id="MobiDB-lite"/>
    </source>
</evidence>
<proteinExistence type="predicted"/>
<gene>
    <name evidence="2" type="ORF">SteCoe_24654</name>
</gene>
<comment type="caution">
    <text evidence="2">The sequence shown here is derived from an EMBL/GenBank/DDBJ whole genome shotgun (WGS) entry which is preliminary data.</text>
</comment>